<evidence type="ECO:0000313" key="3">
    <source>
        <dbReference type="Proteomes" id="UP001056539"/>
    </source>
</evidence>
<sequence length="488" mass="56588">MDIRALWHSLLERLHLLYTVVDIGEELRVLEVIKVGPWKKVIHTHMESLYDDQRLLFSIQRFLEKYATYPVRRVLFLISRISVISQFLPLPDIPQDKLGQVVEWQLSKLFHFSAQDVVVGYQVVSRTHFSGSPGWNVLSAVMKKSELRQYYELFEQAHLLPYGIIYGGHLCLLPYVPDRSDQAEGLVVWKGHRLFMVIVERGEIVQYQQQLLPENRHLPTELKSITQFFTEYIKLGGGYLVKIHVRALSREEEEFFVEGILETINILAEGVEGKRFFTQSNLVPEYWDMYAAFSPWFSKMKVAFSLPPKGERRILWDGLVNWGRAICALIILAGLVWSPVFWYTQTEYKLYREAERVLSTGEVVRDADLEKRVEEVRQLQILRQYQEEKEKYEKLLIEAQNIGIESSNLKMAIVALAQALPSDVRLVKFSVQKGKGEIIGEAKSSKGLQSFVQQMIQSPYLMKIALAEVKRRDAGTIITFRILFEVSL</sequence>
<reference evidence="2" key="1">
    <citation type="submission" date="2021-04" db="EMBL/GenBank/DDBJ databases">
        <authorList>
            <person name="Postec A."/>
        </authorList>
    </citation>
    <scope>NUCLEOTIDE SEQUENCE</scope>
    <source>
        <strain evidence="2">F1F22</strain>
    </source>
</reference>
<dbReference type="RefSeq" id="WP_271434426.1">
    <property type="nucleotide sequence ID" value="NZ_CP073355.1"/>
</dbReference>
<protein>
    <submittedName>
        <fullName evidence="2">PilN domain-containing protein</fullName>
    </submittedName>
</protein>
<accession>A0AAX3BAK9</accession>
<dbReference type="Gene3D" id="3.30.420.40">
    <property type="match status" value="2"/>
</dbReference>
<gene>
    <name evidence="2" type="ORF">KDW03_07290</name>
</gene>
<evidence type="ECO:0000256" key="1">
    <source>
        <dbReference type="SAM" id="Phobius"/>
    </source>
</evidence>
<reference evidence="2" key="2">
    <citation type="submission" date="2022-06" db="EMBL/GenBank/DDBJ databases">
        <title>Thermospira aquatica gen. nov., sp. nov.</title>
        <authorList>
            <person name="Ben Ali Gam Z."/>
            <person name="Labat M."/>
        </authorList>
    </citation>
    <scope>NUCLEOTIDE SEQUENCE</scope>
    <source>
        <strain evidence="2">F1F22</strain>
    </source>
</reference>
<dbReference type="AlphaFoldDB" id="A0AAX3BAK9"/>
<evidence type="ECO:0000313" key="2">
    <source>
        <dbReference type="EMBL" id="URA09298.1"/>
    </source>
</evidence>
<keyword evidence="1" id="KW-1133">Transmembrane helix</keyword>
<keyword evidence="3" id="KW-1185">Reference proteome</keyword>
<dbReference type="Proteomes" id="UP001056539">
    <property type="component" value="Chromosome"/>
</dbReference>
<name>A0AAX3BAK9_9SPIR</name>
<keyword evidence="1" id="KW-0812">Transmembrane</keyword>
<dbReference type="EMBL" id="CP073355">
    <property type="protein sequence ID" value="URA09298.1"/>
    <property type="molecule type" value="Genomic_DNA"/>
</dbReference>
<dbReference type="Pfam" id="PF05137">
    <property type="entry name" value="PilN"/>
    <property type="match status" value="1"/>
</dbReference>
<dbReference type="KEGG" id="taqu:KDW03_07290"/>
<proteinExistence type="predicted"/>
<keyword evidence="1" id="KW-0472">Membrane</keyword>
<dbReference type="Gene3D" id="3.30.1490.300">
    <property type="match status" value="1"/>
</dbReference>
<dbReference type="InterPro" id="IPR007813">
    <property type="entry name" value="PilN"/>
</dbReference>
<feature type="transmembrane region" description="Helical" evidence="1">
    <location>
        <begin position="322"/>
        <end position="343"/>
    </location>
</feature>
<organism evidence="2 3">
    <name type="scientific">Thermospira aquatica</name>
    <dbReference type="NCBI Taxonomy" id="2828656"/>
    <lineage>
        <taxon>Bacteria</taxon>
        <taxon>Pseudomonadati</taxon>
        <taxon>Spirochaetota</taxon>
        <taxon>Spirochaetia</taxon>
        <taxon>Brevinematales</taxon>
        <taxon>Thermospiraceae</taxon>
        <taxon>Thermospira</taxon>
    </lineage>
</organism>